<dbReference type="HAMAP" id="MF_00031">
    <property type="entry name" value="DNA_HJ_migration_RuvA"/>
    <property type="match status" value="1"/>
</dbReference>
<keyword evidence="3 6" id="KW-0238">DNA-binding</keyword>
<feature type="region of interest" description="Domain III" evidence="6">
    <location>
        <begin position="148"/>
        <end position="190"/>
    </location>
</feature>
<comment type="domain">
    <text evidence="6">Has three domains with a flexible linker between the domains II and III and assumes an 'L' shape. Domain III is highly mobile and contacts RuvB.</text>
</comment>
<dbReference type="PATRIC" id="fig|1618646.3.peg.651"/>
<feature type="domain" description="Helix-hairpin-helix DNA-binding motif class 1" evidence="7">
    <location>
        <begin position="72"/>
        <end position="91"/>
    </location>
</feature>
<dbReference type="Gene3D" id="1.10.8.10">
    <property type="entry name" value="DNA helicase RuvA subunit, C-terminal domain"/>
    <property type="match status" value="1"/>
</dbReference>
<dbReference type="Pfam" id="PF14520">
    <property type="entry name" value="HHH_5"/>
    <property type="match status" value="1"/>
</dbReference>
<feature type="domain" description="Helix-hairpin-helix DNA-binding motif class 1" evidence="7">
    <location>
        <begin position="107"/>
        <end position="126"/>
    </location>
</feature>
<comment type="caution">
    <text evidence="6">Lacks conserved residue(s) required for the propagation of feature annotation.</text>
</comment>
<dbReference type="InterPro" id="IPR036267">
    <property type="entry name" value="RuvA_C_sf"/>
</dbReference>
<dbReference type="InterPro" id="IPR003583">
    <property type="entry name" value="Hlx-hairpin-Hlx_DNA-bd_motif"/>
</dbReference>
<dbReference type="InterPro" id="IPR011114">
    <property type="entry name" value="RuvA_C"/>
</dbReference>
<evidence type="ECO:0000256" key="3">
    <source>
        <dbReference type="ARBA" id="ARBA00023125"/>
    </source>
</evidence>
<dbReference type="Proteomes" id="UP000034652">
    <property type="component" value="Unassembled WGS sequence"/>
</dbReference>
<comment type="subcellular location">
    <subcellularLocation>
        <location evidence="6">Cytoplasm</location>
    </subcellularLocation>
</comment>
<reference evidence="8 9" key="1">
    <citation type="journal article" date="2015" name="Nature">
        <title>rRNA introns, odd ribosomes, and small enigmatic genomes across a large radiation of phyla.</title>
        <authorList>
            <person name="Brown C.T."/>
            <person name="Hug L.A."/>
            <person name="Thomas B.C."/>
            <person name="Sharon I."/>
            <person name="Castelle C.J."/>
            <person name="Singh A."/>
            <person name="Wilkins M.J."/>
            <person name="Williams K.H."/>
            <person name="Banfield J.F."/>
        </authorList>
    </citation>
    <scope>NUCLEOTIDE SEQUENCE [LARGE SCALE GENOMIC DNA]</scope>
</reference>
<dbReference type="EMBL" id="LCIV01000011">
    <property type="protein sequence ID" value="KKT62955.1"/>
    <property type="molecule type" value="Genomic_DNA"/>
</dbReference>
<evidence type="ECO:0000256" key="6">
    <source>
        <dbReference type="HAMAP-Rule" id="MF_00031"/>
    </source>
</evidence>
<evidence type="ECO:0000256" key="4">
    <source>
        <dbReference type="ARBA" id="ARBA00023172"/>
    </source>
</evidence>
<keyword evidence="8" id="KW-0347">Helicase</keyword>
<dbReference type="InterPro" id="IPR013849">
    <property type="entry name" value="DNA_helicase_Holl-junc_RuvA_I"/>
</dbReference>
<keyword evidence="8" id="KW-0067">ATP-binding</keyword>
<keyword evidence="4 6" id="KW-0233">DNA recombination</keyword>
<dbReference type="SUPFAM" id="SSF50249">
    <property type="entry name" value="Nucleic acid-binding proteins"/>
    <property type="match status" value="1"/>
</dbReference>
<accession>A0A0G1IV10</accession>
<name>A0A0G1IV10_9BACT</name>
<dbReference type="Gene3D" id="1.10.150.20">
    <property type="entry name" value="5' to 3' exonuclease, C-terminal subdomain"/>
    <property type="match status" value="1"/>
</dbReference>
<dbReference type="GO" id="GO:0000400">
    <property type="term" value="F:four-way junction DNA binding"/>
    <property type="evidence" value="ECO:0007669"/>
    <property type="project" value="UniProtKB-UniRule"/>
</dbReference>
<dbReference type="GO" id="GO:0005737">
    <property type="term" value="C:cytoplasm"/>
    <property type="evidence" value="ECO:0007669"/>
    <property type="project" value="UniProtKB-SubCell"/>
</dbReference>
<dbReference type="GO" id="GO:0048476">
    <property type="term" value="C:Holliday junction resolvase complex"/>
    <property type="evidence" value="ECO:0007669"/>
    <property type="project" value="UniProtKB-UniRule"/>
</dbReference>
<comment type="function">
    <text evidence="6">The RuvA-RuvB-RuvC complex processes Holliday junction (HJ) DNA during genetic recombination and DNA repair, while the RuvA-RuvB complex plays an important role in the rescue of blocked DNA replication forks via replication fork reversal (RFR). RuvA specifically binds to HJ cruciform DNA, conferring on it an open structure. The RuvB hexamer acts as an ATP-dependent pump, pulling dsDNA into and through the RuvAB complex. HJ branch migration allows RuvC to scan DNA until it finds its consensus sequence, where it cleaves and resolves the cruciform DNA.</text>
</comment>
<dbReference type="AlphaFoldDB" id="A0A0G1IV10"/>
<dbReference type="GO" id="GO:0006310">
    <property type="term" value="P:DNA recombination"/>
    <property type="evidence" value="ECO:0007669"/>
    <property type="project" value="UniProtKB-UniRule"/>
</dbReference>
<dbReference type="InterPro" id="IPR012340">
    <property type="entry name" value="NA-bd_OB-fold"/>
</dbReference>
<dbReference type="Pfam" id="PF07499">
    <property type="entry name" value="RuvA_C"/>
    <property type="match status" value="1"/>
</dbReference>
<organism evidence="8 9">
    <name type="scientific">Candidatus Giovannonibacteria bacterium GW2011_GWA1_44_29</name>
    <dbReference type="NCBI Taxonomy" id="1618646"/>
    <lineage>
        <taxon>Bacteria</taxon>
        <taxon>Candidatus Giovannoniibacteriota</taxon>
    </lineage>
</organism>
<comment type="similarity">
    <text evidence="6">Belongs to the RuvA family.</text>
</comment>
<comment type="subunit">
    <text evidence="6">Homotetramer. Forms an RuvA(8)-RuvB(12)-Holliday junction (HJ) complex. HJ DNA is sandwiched between 2 RuvA tetramers; dsDNA enters through RuvA and exits via RuvB. An RuvB hexamer assembles on each DNA strand where it exits the tetramer. Each RuvB hexamer is contacted by two RuvA subunits (via domain III) on 2 adjacent RuvB subunits; this complex drives branch migration. In the full resolvosome a probable DNA-RuvA(4)-RuvB(12)-RuvC(2) complex forms which resolves the HJ.</text>
</comment>
<evidence type="ECO:0000256" key="5">
    <source>
        <dbReference type="ARBA" id="ARBA00023204"/>
    </source>
</evidence>
<dbReference type="InterPro" id="IPR010994">
    <property type="entry name" value="RuvA_2-like"/>
</dbReference>
<dbReference type="GO" id="GO:0009379">
    <property type="term" value="C:Holliday junction helicase complex"/>
    <property type="evidence" value="ECO:0007669"/>
    <property type="project" value="InterPro"/>
</dbReference>
<evidence type="ECO:0000313" key="9">
    <source>
        <dbReference type="Proteomes" id="UP000034652"/>
    </source>
</evidence>
<protein>
    <recommendedName>
        <fullName evidence="6">Holliday junction branch migration complex subunit RuvA</fullName>
    </recommendedName>
</protein>
<sequence>MIGHAEGKIIFKGERYVVLDVGGVGYKVFVVASSYRNLSVGESAKLWTHLHVKEDALELYGFSHQAELEFFESLISISGIGPKSALGVLSLAPVDTIKRAIASGDTSYLTKISGIGRKTAEKIILELKDKMGFGKVSFGGEEFKEDADILDALLALGYSQREAREILQKVPSFVKGREQRLKEALKMLGK</sequence>
<dbReference type="NCBIfam" id="TIGR00084">
    <property type="entry name" value="ruvA"/>
    <property type="match status" value="1"/>
</dbReference>
<keyword evidence="8" id="KW-0547">Nucleotide-binding</keyword>
<keyword evidence="5 6" id="KW-0234">DNA repair</keyword>
<dbReference type="CDD" id="cd14332">
    <property type="entry name" value="UBA_RuvA_C"/>
    <property type="match status" value="1"/>
</dbReference>
<proteinExistence type="inferred from homology"/>
<comment type="caution">
    <text evidence="8">The sequence shown here is derived from an EMBL/GenBank/DDBJ whole genome shotgun (WGS) entry which is preliminary data.</text>
</comment>
<dbReference type="SUPFAM" id="SSF46929">
    <property type="entry name" value="DNA helicase RuvA subunit, C-terminal domain"/>
    <property type="match status" value="1"/>
</dbReference>
<dbReference type="Gene3D" id="2.40.50.140">
    <property type="entry name" value="Nucleic acid-binding proteins"/>
    <property type="match status" value="1"/>
</dbReference>
<dbReference type="GO" id="GO:0009378">
    <property type="term" value="F:four-way junction helicase activity"/>
    <property type="evidence" value="ECO:0007669"/>
    <property type="project" value="InterPro"/>
</dbReference>
<dbReference type="STRING" id="1618646.UW57_C0011G0012"/>
<dbReference type="InterPro" id="IPR000085">
    <property type="entry name" value="RuvA"/>
</dbReference>
<dbReference type="Pfam" id="PF01330">
    <property type="entry name" value="RuvA_N"/>
    <property type="match status" value="1"/>
</dbReference>
<dbReference type="GO" id="GO:0006281">
    <property type="term" value="P:DNA repair"/>
    <property type="evidence" value="ECO:0007669"/>
    <property type="project" value="UniProtKB-UniRule"/>
</dbReference>
<evidence type="ECO:0000256" key="1">
    <source>
        <dbReference type="ARBA" id="ARBA00022490"/>
    </source>
</evidence>
<dbReference type="SMART" id="SM00278">
    <property type="entry name" value="HhH1"/>
    <property type="match status" value="2"/>
</dbReference>
<keyword evidence="2 6" id="KW-0227">DNA damage</keyword>
<evidence type="ECO:0000313" key="8">
    <source>
        <dbReference type="EMBL" id="KKT62955.1"/>
    </source>
</evidence>
<dbReference type="SUPFAM" id="SSF47781">
    <property type="entry name" value="RuvA domain 2-like"/>
    <property type="match status" value="1"/>
</dbReference>
<keyword evidence="8" id="KW-0378">Hydrolase</keyword>
<evidence type="ECO:0000259" key="7">
    <source>
        <dbReference type="SMART" id="SM00278"/>
    </source>
</evidence>
<keyword evidence="1 6" id="KW-0963">Cytoplasm</keyword>
<gene>
    <name evidence="6" type="primary">ruvA</name>
    <name evidence="8" type="ORF">UW57_C0011G0012</name>
</gene>
<evidence type="ECO:0000256" key="2">
    <source>
        <dbReference type="ARBA" id="ARBA00022763"/>
    </source>
</evidence>
<dbReference type="GO" id="GO:0005524">
    <property type="term" value="F:ATP binding"/>
    <property type="evidence" value="ECO:0007669"/>
    <property type="project" value="InterPro"/>
</dbReference>